<name>S9W7H4_9TRYP</name>
<keyword evidence="3" id="KW-1185">Reference proteome</keyword>
<gene>
    <name evidence="2" type="ORF">STCU_03068</name>
</gene>
<dbReference type="OrthoDB" id="268414at2759"/>
<keyword evidence="1" id="KW-1133">Transmembrane helix</keyword>
<dbReference type="Proteomes" id="UP000015354">
    <property type="component" value="Unassembled WGS sequence"/>
</dbReference>
<feature type="transmembrane region" description="Helical" evidence="1">
    <location>
        <begin position="21"/>
        <end position="40"/>
    </location>
</feature>
<reference evidence="2 3" key="1">
    <citation type="journal article" date="2013" name="PLoS ONE">
        <title>Predicting the Proteins of Angomonas deanei, Strigomonas culicis and Their Respective Endosymbionts Reveals New Aspects of the Trypanosomatidae Family.</title>
        <authorList>
            <person name="Motta M.C."/>
            <person name="Martins A.C."/>
            <person name="de Souza S.S."/>
            <person name="Catta-Preta C.M."/>
            <person name="Silva R."/>
            <person name="Klein C.C."/>
            <person name="de Almeida L.G."/>
            <person name="de Lima Cunha O."/>
            <person name="Ciapina L.P."/>
            <person name="Brocchi M."/>
            <person name="Colabardini A.C."/>
            <person name="de Araujo Lima B."/>
            <person name="Machado C.R."/>
            <person name="de Almeida Soares C.M."/>
            <person name="Probst C.M."/>
            <person name="de Menezes C.B."/>
            <person name="Thompson C.E."/>
            <person name="Bartholomeu D.C."/>
            <person name="Gradia D.F."/>
            <person name="Pavoni D.P."/>
            <person name="Grisard E.C."/>
            <person name="Fantinatti-Garboggini F."/>
            <person name="Marchini F.K."/>
            <person name="Rodrigues-Luiz G.F."/>
            <person name="Wagner G."/>
            <person name="Goldman G.H."/>
            <person name="Fietto J.L."/>
            <person name="Elias M.C."/>
            <person name="Goldman M.H."/>
            <person name="Sagot M.F."/>
            <person name="Pereira M."/>
            <person name="Stoco P.H."/>
            <person name="de Mendonca-Neto R.P."/>
            <person name="Teixeira S.M."/>
            <person name="Maciel T.E."/>
            <person name="de Oliveira Mendes T.A."/>
            <person name="Urmenyi T.P."/>
            <person name="de Souza W."/>
            <person name="Schenkman S."/>
            <person name="de Vasconcelos A.T."/>
        </authorList>
    </citation>
    <scope>NUCLEOTIDE SEQUENCE [LARGE SCALE GENOMIC DNA]</scope>
</reference>
<dbReference type="AlphaFoldDB" id="S9W7H4"/>
<sequence length="116" mass="13693">MQLLKQKFMELTKDYTTEDKKFFPSIMYLGFPYYMASYYWSMAASARLSGWDERDPQNPVMWKEPNRSLMRAEFAPTNWEKGTMTSSYGHKIIPDEIVHDMVPGFPLPEDKRPVQP</sequence>
<evidence type="ECO:0000313" key="2">
    <source>
        <dbReference type="EMBL" id="EPY31955.1"/>
    </source>
</evidence>
<keyword evidence="1" id="KW-0472">Membrane</keyword>
<keyword evidence="1" id="KW-0812">Transmembrane</keyword>
<protein>
    <submittedName>
        <fullName evidence="2">Uncharacterized protein</fullName>
    </submittedName>
</protein>
<comment type="caution">
    <text evidence="2">The sequence shown here is derived from an EMBL/GenBank/DDBJ whole genome shotgun (WGS) entry which is preliminary data.</text>
</comment>
<evidence type="ECO:0000256" key="1">
    <source>
        <dbReference type="SAM" id="Phobius"/>
    </source>
</evidence>
<organism evidence="2 3">
    <name type="scientific">Strigomonas culicis</name>
    <dbReference type="NCBI Taxonomy" id="28005"/>
    <lineage>
        <taxon>Eukaryota</taxon>
        <taxon>Discoba</taxon>
        <taxon>Euglenozoa</taxon>
        <taxon>Kinetoplastea</taxon>
        <taxon>Metakinetoplastina</taxon>
        <taxon>Trypanosomatida</taxon>
        <taxon>Trypanosomatidae</taxon>
        <taxon>Strigomonadinae</taxon>
        <taxon>Strigomonas</taxon>
    </lineage>
</organism>
<accession>S9W7H4</accession>
<proteinExistence type="predicted"/>
<evidence type="ECO:0000313" key="3">
    <source>
        <dbReference type="Proteomes" id="UP000015354"/>
    </source>
</evidence>
<dbReference type="EMBL" id="ATMH01003068">
    <property type="protein sequence ID" value="EPY31955.1"/>
    <property type="molecule type" value="Genomic_DNA"/>
</dbReference>